<evidence type="ECO:0000313" key="1">
    <source>
        <dbReference type="EMBL" id="UPT92359.1"/>
    </source>
</evidence>
<protein>
    <submittedName>
        <fullName evidence="1">Uncharacterized protein</fullName>
    </submittedName>
</protein>
<reference evidence="1" key="1">
    <citation type="journal article" date="2017" name="Syst. Appl. Microbiol.">
        <title>Soybeans inoculated with root zone soils of Canadian native legumes harbour diverse and novel Bradyrhizobium spp. that possess agricultural potential.</title>
        <authorList>
            <person name="Bromfield E.S.P."/>
            <person name="Cloutier S."/>
            <person name="Tambong J.T."/>
            <person name="Tran Thi T.V."/>
        </authorList>
    </citation>
    <scope>NUCLEOTIDE SEQUENCE</scope>
    <source>
        <strain evidence="1">1S5</strain>
    </source>
</reference>
<organism evidence="1 2">
    <name type="scientific">Bradyrhizobium barranii subsp. apii</name>
    <dbReference type="NCBI Taxonomy" id="2819348"/>
    <lineage>
        <taxon>Bacteria</taxon>
        <taxon>Pseudomonadati</taxon>
        <taxon>Pseudomonadota</taxon>
        <taxon>Alphaproteobacteria</taxon>
        <taxon>Hyphomicrobiales</taxon>
        <taxon>Nitrobacteraceae</taxon>
        <taxon>Bradyrhizobium</taxon>
        <taxon>Bradyrhizobium barranii</taxon>
    </lineage>
</organism>
<evidence type="ECO:0000313" key="2">
    <source>
        <dbReference type="Proteomes" id="UP000551709"/>
    </source>
</evidence>
<sequence length="1329" mass="147285">MTKSPINRINLLSARALTAQSLKDVSVASGVNFWTLSDFEQGLLGSLGEHSQAVERAMAGFGVRFAPDGSVAVETAPAPPQLLAGDPFRWIEAQDLANWGSSRDGQERLPEMVGRLILATVGPAADFRFPAGDSVLFAGWDGICSIATGRGKVSDGVSVWEVGTQRTRIAEKANEDYEKRSKGPTTIDRKNTTYVFVTPQRWPKKETWRRQKIAEGIWKEISVVDGDDLVHWLDLCPGVSRWLSVRIGKRRNDLRDIGQVFGEWSLATDPPLSAELLLGDRDEQATQVRRWLKGPPDVLTMQAESSEEATAFLRAAIDPLPVLHRLFWESRLFVAESGEAARSCIGLSAKLAIVLTDADPGLAASLVKDGHHVFVALGSDTGGARGPSRLARPWKLTIRRALERMGVDQQKAQVSAGGCGRSLTVLRRLMTSSAKKPSWSAAPVSPSLVAAMLAGAWDGSHPVDREIMERLSGRNYADFVADLTAFAGFDGPLRRSGSAWKLASLRDTWFLLADQLTSHQVDLLVENFLNVFSADDPDFDATPESRWTVAAGPPKLASKLIRRGLAEALIALAVFPERANGVLDGKYRSHQAIRKLLEDADERRWWSLSDDFCLLAEACPEALLDALEQALRDDARPVMPLFRSDEGFLHRIEYLAELMWALEILAWSPEYLGRAALVLARLAELDPGGTFSNRPDATLRTIFLPLSPRTFASMAERMEVVDAVVSKFPTVGWKLLVALAPRVHPVIEPSAFPTWRDFSAEAAARGSSPSAGHREIGARMVAGAGTDLERWSNLFDHWNGFDDEWRKSAENALSAVIDAASDEQRVAFREMLRRLIGKHEQFSEAHWTLKADALAPLKTLYERLEPTDPIVRHGWLFGAPDYKFRSDRNWYELQKEAEEARHAAAEQILETSSPEAVIAMAKTVRNPRLLGDAVAAASVPDETKDDLLERALPDSGMEEFVRGMLSTLRVSRGEPWLLDRLEKGAERNEDPDLLARIAVQLTQERRNWDAIERAGADVATRYWKRMNAFASDSIADPDYVIEKLLAVDRGRTAMTWIAANPKMPVPASLVASVLRHPSTIDGGDIQDGDMFQHEATELFKRLDADASFPRLEIAGLEWIYHRLLEHGPRPAKCLDEAIAADPSFFVRLLAHVYPAEGEAQPPEFSEAERKIAEQAFHVLQAWSAVPGIRADGEINAEALRSWVEEVLRLAREERRSVVAESKIGAILSKVPNKDGAPWPPEAVRHIIEHASSKELENGFFIAERNKHGSSVRRTTEGGGIEREIASRYRAFAKAAGIANVRTRALLNLLAESYEREAEEEDRSAERRDW</sequence>
<proteinExistence type="predicted"/>
<name>A0A8T5VSL3_9BRAD</name>
<accession>A0A8T5VSL3</accession>
<dbReference type="RefSeq" id="WP_166107193.1">
    <property type="nucleotide sequence ID" value="NZ_CP096257.1"/>
</dbReference>
<dbReference type="Proteomes" id="UP000551709">
    <property type="component" value="Plasmid pBb1S5b"/>
</dbReference>
<keyword evidence="1" id="KW-0614">Plasmid</keyword>
<gene>
    <name evidence="1" type="ORF">HAP41_0000049585</name>
</gene>
<geneLocation type="plasmid" evidence="1 2">
    <name>pBb1S5b</name>
</geneLocation>
<reference evidence="1" key="2">
    <citation type="submission" date="2022-04" db="EMBL/GenBank/DDBJ databases">
        <authorList>
            <person name="Bromfield E.S.P."/>
            <person name="Cloutier S."/>
        </authorList>
    </citation>
    <scope>NUCLEOTIDE SEQUENCE</scope>
    <source>
        <strain evidence="1">1S5</strain>
        <plasmid evidence="1">pBb1S5b</plasmid>
    </source>
</reference>
<dbReference type="EMBL" id="CP096257">
    <property type="protein sequence ID" value="UPT92359.1"/>
    <property type="molecule type" value="Genomic_DNA"/>
</dbReference>